<keyword evidence="3" id="KW-1185">Reference proteome</keyword>
<dbReference type="AlphaFoldDB" id="B1X0H7"/>
<evidence type="ECO:0000256" key="1">
    <source>
        <dbReference type="SAM" id="MobiDB-lite"/>
    </source>
</evidence>
<sequence>MDKASEEAEANGLTPEILEEILADE</sequence>
<dbReference type="Proteomes" id="UP000001203">
    <property type="component" value="Chromosome circular"/>
</dbReference>
<gene>
    <name evidence="2" type="ordered locus">cce_1916</name>
</gene>
<dbReference type="KEGG" id="cyt:cce_1916"/>
<evidence type="ECO:0000313" key="3">
    <source>
        <dbReference type="Proteomes" id="UP000001203"/>
    </source>
</evidence>
<reference evidence="2 3" key="1">
    <citation type="journal article" date="2008" name="Proc. Natl. Acad. Sci. U.S.A.">
        <title>The genome of Cyanothece 51142, a unicellular diazotrophic cyanobacterium important in the marine nitrogen cycle.</title>
        <authorList>
            <person name="Welsh E.A."/>
            <person name="Liberton M."/>
            <person name="Stoeckel J."/>
            <person name="Loh T."/>
            <person name="Elvitigala T."/>
            <person name="Wang C."/>
            <person name="Wollam A."/>
            <person name="Fulton R.S."/>
            <person name="Clifton S.W."/>
            <person name="Jacobs J.M."/>
            <person name="Aurora R."/>
            <person name="Ghosh B.K."/>
            <person name="Sherman L.A."/>
            <person name="Smith R.D."/>
            <person name="Wilson R.K."/>
            <person name="Pakrasi H.B."/>
        </authorList>
    </citation>
    <scope>NUCLEOTIDE SEQUENCE [LARGE SCALE GENOMIC DNA]</scope>
    <source>
        <strain evidence="3">ATCC 51142 / BH68</strain>
    </source>
</reference>
<accession>B1X0H7</accession>
<evidence type="ECO:0000313" key="2">
    <source>
        <dbReference type="EMBL" id="ACB51266.1"/>
    </source>
</evidence>
<name>B1X0H7_CROS5</name>
<dbReference type="EMBL" id="CP000806">
    <property type="protein sequence ID" value="ACB51266.1"/>
    <property type="molecule type" value="Genomic_DNA"/>
</dbReference>
<protein>
    <submittedName>
        <fullName evidence="2">Uncharacterized protein</fullName>
    </submittedName>
</protein>
<organism evidence="2 3">
    <name type="scientific">Crocosphaera subtropica (strain ATCC 51142 / BH68)</name>
    <name type="common">Cyanothece sp. (strain ATCC 51142)</name>
    <dbReference type="NCBI Taxonomy" id="43989"/>
    <lineage>
        <taxon>Bacteria</taxon>
        <taxon>Bacillati</taxon>
        <taxon>Cyanobacteriota</taxon>
        <taxon>Cyanophyceae</taxon>
        <taxon>Oscillatoriophycideae</taxon>
        <taxon>Chroococcales</taxon>
        <taxon>Aphanothecaceae</taxon>
        <taxon>Crocosphaera</taxon>
        <taxon>Crocosphaera subtropica</taxon>
    </lineage>
</organism>
<proteinExistence type="predicted"/>
<dbReference type="STRING" id="43989.cce_1916"/>
<dbReference type="HOGENOM" id="CLU_3418864_0_0_3"/>
<feature type="region of interest" description="Disordered" evidence="1">
    <location>
        <begin position="1"/>
        <end position="25"/>
    </location>
</feature>